<keyword evidence="3" id="KW-1185">Reference proteome</keyword>
<feature type="compositionally biased region" description="Acidic residues" evidence="1">
    <location>
        <begin position="71"/>
        <end position="89"/>
    </location>
</feature>
<feature type="compositionally biased region" description="Acidic residues" evidence="1">
    <location>
        <begin position="382"/>
        <end position="392"/>
    </location>
</feature>
<feature type="compositionally biased region" description="Polar residues" evidence="1">
    <location>
        <begin position="1"/>
        <end position="11"/>
    </location>
</feature>
<evidence type="ECO:0000256" key="1">
    <source>
        <dbReference type="SAM" id="MobiDB-lite"/>
    </source>
</evidence>
<feature type="region of interest" description="Disordered" evidence="1">
    <location>
        <begin position="313"/>
        <end position="362"/>
    </location>
</feature>
<dbReference type="AlphaFoldDB" id="A0A5C3EFC0"/>
<sequence>MTPAQRTNDPDASSGPAAMRTKETATASPRADRLRLRKEGTGKEMRSLKKRKRSKNKTVEVTTDGDNPTAAEEEDIEMEEESSDEDMEVDHEQTSLDHVSSSDKATDGVPSIDKKTAKSAALASLDKARSNLKTTATDAETAHEAVETALMQVDTAETEEQRASALEILANAKAAEGTARLKSSLARAAFEVADTAVHAIEAAARAEKSAAEVEEAKASATTAKGNLNKANLAHNNAPSDETAEAVKVATLLTRNADRSMASANRHAVVTAADAKSAALLHEAAKAHALSLAASAKAEEADKEARHKANLAAEIRSLRERTNASDPATAEETSAFESARKQDQVALQAAEEARISRRKADGAREEAAAASKVYGNLLSAAEEADLAPSEDDASVISSSERETTPQRETRNTVIHASGSAGGVSLETSQEAETVAQGAGTTTPVIDDDMSRRLEAITARTMQTRALGQPPKSKPAERITYTPVQVYPRQPAIDFPFEDLPDPGRTFNIAAWTHRFRFHGSQIPAAMVREFRREISAQINSLLGTSPEQQDFIVERPTTIDRSIYIDIRFTSKEHMKKVREAKLDYGGRPLKLWRSGAPLERNELFIRATGLSVSADPAELLTAFLTIFTFLEIKGMWWLKDGNEFTGIAFVLVKFRGPFDNATMMKGFIEVEDREIELKYKGRPKFCLICRANNENGHLHGHCRRSR</sequence>
<gene>
    <name evidence="2" type="ORF">UTRI_04784</name>
</gene>
<name>A0A5C3EFC0_9BASI</name>
<dbReference type="Proteomes" id="UP000324022">
    <property type="component" value="Unassembled WGS sequence"/>
</dbReference>
<accession>A0A5C3EFC0</accession>
<proteinExistence type="predicted"/>
<dbReference type="EMBL" id="OOIN01000022">
    <property type="protein sequence ID" value="SPO28387.1"/>
    <property type="molecule type" value="Genomic_DNA"/>
</dbReference>
<reference evidence="2 3" key="1">
    <citation type="submission" date="2018-03" db="EMBL/GenBank/DDBJ databases">
        <authorList>
            <person name="Guldener U."/>
        </authorList>
    </citation>
    <scope>NUCLEOTIDE SEQUENCE [LARGE SCALE GENOMIC DNA]</scope>
    <source>
        <strain evidence="2 3">NBRC100155</strain>
    </source>
</reference>
<evidence type="ECO:0000313" key="3">
    <source>
        <dbReference type="Proteomes" id="UP000324022"/>
    </source>
</evidence>
<feature type="region of interest" description="Disordered" evidence="1">
    <location>
        <begin position="382"/>
        <end position="444"/>
    </location>
</feature>
<evidence type="ECO:0000313" key="2">
    <source>
        <dbReference type="EMBL" id="SPO28387.1"/>
    </source>
</evidence>
<feature type="compositionally biased region" description="Low complexity" evidence="1">
    <location>
        <begin position="327"/>
        <end position="336"/>
    </location>
</feature>
<feature type="region of interest" description="Disordered" evidence="1">
    <location>
        <begin position="1"/>
        <end position="120"/>
    </location>
</feature>
<feature type="compositionally biased region" description="Basic and acidic residues" evidence="1">
    <location>
        <begin position="350"/>
        <end position="362"/>
    </location>
</feature>
<dbReference type="OrthoDB" id="10682981at2759"/>
<feature type="compositionally biased region" description="Basic and acidic residues" evidence="1">
    <location>
        <begin position="90"/>
        <end position="116"/>
    </location>
</feature>
<protein>
    <submittedName>
        <fullName evidence="2">Uncharacterized protein</fullName>
    </submittedName>
</protein>
<feature type="compositionally biased region" description="Basic and acidic residues" evidence="1">
    <location>
        <begin position="398"/>
        <end position="409"/>
    </location>
</feature>
<feature type="compositionally biased region" description="Basic and acidic residues" evidence="1">
    <location>
        <begin position="30"/>
        <end position="47"/>
    </location>
</feature>
<organism evidence="2 3">
    <name type="scientific">Ustilago trichophora</name>
    <dbReference type="NCBI Taxonomy" id="86804"/>
    <lineage>
        <taxon>Eukaryota</taxon>
        <taxon>Fungi</taxon>
        <taxon>Dikarya</taxon>
        <taxon>Basidiomycota</taxon>
        <taxon>Ustilaginomycotina</taxon>
        <taxon>Ustilaginomycetes</taxon>
        <taxon>Ustilaginales</taxon>
        <taxon>Ustilaginaceae</taxon>
        <taxon>Ustilago</taxon>
    </lineage>
</organism>